<dbReference type="Gene3D" id="1.10.340.70">
    <property type="match status" value="1"/>
</dbReference>
<evidence type="ECO:0000313" key="1">
    <source>
        <dbReference type="EMBL" id="KAK9395710.1"/>
    </source>
</evidence>
<keyword evidence="2" id="KW-1185">Reference proteome</keyword>
<evidence type="ECO:0008006" key="3">
    <source>
        <dbReference type="Google" id="ProtNLM"/>
    </source>
</evidence>
<reference evidence="1 2" key="1">
    <citation type="journal article" date="2024" name="Proc. Natl. Acad. Sci. U.S.A.">
        <title>The genetic regulatory architecture and epigenomic basis for age-related changes in rattlesnake venom.</title>
        <authorList>
            <person name="Hogan M.P."/>
            <person name="Holding M.L."/>
            <person name="Nystrom G.S."/>
            <person name="Colston T.J."/>
            <person name="Bartlett D.A."/>
            <person name="Mason A.J."/>
            <person name="Ellsworth S.A."/>
            <person name="Rautsaw R.M."/>
            <person name="Lawrence K.C."/>
            <person name="Strickland J.L."/>
            <person name="He B."/>
            <person name="Fraser P."/>
            <person name="Margres M.J."/>
            <person name="Gilbert D.M."/>
            <person name="Gibbs H.L."/>
            <person name="Parkinson C.L."/>
            <person name="Rokyta D.R."/>
        </authorList>
    </citation>
    <scope>NUCLEOTIDE SEQUENCE [LARGE SCALE GENOMIC DNA]</scope>
    <source>
        <strain evidence="1">DRR0105</strain>
    </source>
</reference>
<sequence length="144" mass="16182">MGKFNFTLWYLPGGKNLLADALSCLPQYKSSREELVNSIIPSGQLAVQGSMRPILLALPQPANNEVTQKLREALEGDEWFRNHKADMMMKEGLAWKGSKLYVSLNLRAQILQRCHDMKPEGHFGFVKTLHWPGGNFGGPRGTRT</sequence>
<proteinExistence type="predicted"/>
<name>A0AAW1B1M3_CROAD</name>
<comment type="caution">
    <text evidence="1">The sequence shown here is derived from an EMBL/GenBank/DDBJ whole genome shotgun (WGS) entry which is preliminary data.</text>
</comment>
<dbReference type="AlphaFoldDB" id="A0AAW1B1M3"/>
<dbReference type="EMBL" id="JAOTOJ010000009">
    <property type="protein sequence ID" value="KAK9395710.1"/>
    <property type="molecule type" value="Genomic_DNA"/>
</dbReference>
<evidence type="ECO:0000313" key="2">
    <source>
        <dbReference type="Proteomes" id="UP001474421"/>
    </source>
</evidence>
<dbReference type="Proteomes" id="UP001474421">
    <property type="component" value="Unassembled WGS sequence"/>
</dbReference>
<gene>
    <name evidence="1" type="ORF">NXF25_019071</name>
</gene>
<protein>
    <recommendedName>
        <fullName evidence="3">Reverse transcriptase/retrotransposon-derived protein RNase H-like domain-containing protein</fullName>
    </recommendedName>
</protein>
<accession>A0AAW1B1M3</accession>
<organism evidence="1 2">
    <name type="scientific">Crotalus adamanteus</name>
    <name type="common">Eastern diamondback rattlesnake</name>
    <dbReference type="NCBI Taxonomy" id="8729"/>
    <lineage>
        <taxon>Eukaryota</taxon>
        <taxon>Metazoa</taxon>
        <taxon>Chordata</taxon>
        <taxon>Craniata</taxon>
        <taxon>Vertebrata</taxon>
        <taxon>Euteleostomi</taxon>
        <taxon>Lepidosauria</taxon>
        <taxon>Squamata</taxon>
        <taxon>Bifurcata</taxon>
        <taxon>Unidentata</taxon>
        <taxon>Episquamata</taxon>
        <taxon>Toxicofera</taxon>
        <taxon>Serpentes</taxon>
        <taxon>Colubroidea</taxon>
        <taxon>Viperidae</taxon>
        <taxon>Crotalinae</taxon>
        <taxon>Crotalus</taxon>
    </lineage>
</organism>